<proteinExistence type="predicted"/>
<name>A0A4R2J4A5_9PSEU</name>
<dbReference type="RefSeq" id="WP_243727372.1">
    <property type="nucleotide sequence ID" value="NZ_SLWS01000011.1"/>
</dbReference>
<dbReference type="SUPFAM" id="SSF53597">
    <property type="entry name" value="Dihydrofolate reductase-like"/>
    <property type="match status" value="1"/>
</dbReference>
<protein>
    <submittedName>
        <fullName evidence="2">Dihydrofolate reductase</fullName>
    </submittedName>
</protein>
<evidence type="ECO:0000313" key="3">
    <source>
        <dbReference type="Proteomes" id="UP000295680"/>
    </source>
</evidence>
<dbReference type="InterPro" id="IPR002734">
    <property type="entry name" value="RibDG_C"/>
</dbReference>
<gene>
    <name evidence="2" type="ORF">EV192_111148</name>
</gene>
<comment type="caution">
    <text evidence="2">The sequence shown here is derived from an EMBL/GenBank/DDBJ whole genome shotgun (WGS) entry which is preliminary data.</text>
</comment>
<dbReference type="GO" id="GO:0009231">
    <property type="term" value="P:riboflavin biosynthetic process"/>
    <property type="evidence" value="ECO:0007669"/>
    <property type="project" value="InterPro"/>
</dbReference>
<evidence type="ECO:0000313" key="2">
    <source>
        <dbReference type="EMBL" id="TCO52954.1"/>
    </source>
</evidence>
<accession>A0A4R2J4A5</accession>
<organism evidence="2 3">
    <name type="scientific">Actinocrispum wychmicini</name>
    <dbReference type="NCBI Taxonomy" id="1213861"/>
    <lineage>
        <taxon>Bacteria</taxon>
        <taxon>Bacillati</taxon>
        <taxon>Actinomycetota</taxon>
        <taxon>Actinomycetes</taxon>
        <taxon>Pseudonocardiales</taxon>
        <taxon>Pseudonocardiaceae</taxon>
        <taxon>Actinocrispum</taxon>
    </lineage>
</organism>
<keyword evidence="3" id="KW-1185">Reference proteome</keyword>
<dbReference type="InterPro" id="IPR024072">
    <property type="entry name" value="DHFR-like_dom_sf"/>
</dbReference>
<feature type="domain" description="Bacterial bifunctional deaminase-reductase C-terminal" evidence="1">
    <location>
        <begin position="79"/>
        <end position="244"/>
    </location>
</feature>
<dbReference type="AlphaFoldDB" id="A0A4R2J4A5"/>
<dbReference type="Gene3D" id="3.40.430.10">
    <property type="entry name" value="Dihydrofolate Reductase, subunit A"/>
    <property type="match status" value="1"/>
</dbReference>
<evidence type="ECO:0000259" key="1">
    <source>
        <dbReference type="Pfam" id="PF01872"/>
    </source>
</evidence>
<sequence length="266" mass="29289">MRTLHVGSRVTDLGQSLAFYPAIGYEVVGSVPETPIGQLTRSTVDRTRPVARGPHRRHHRRRLARGRGMRMGRTPLRLYMSMSVDGYITGPDDRPGQELGRDGGRLFNWLDDRMSEGINGQVYAEASSTGAVISGRRTFELAKRWNGDHHDGVPINVLTHHIDPADKPPGSAKFYTDVNACAAEAREAAGDRPVLVHGAGAAQALLAAGQLDELELHLVPVLLGDGRRLFEPTGLGHVELELVRRLEGRNVTHMRYRVVHQDGKQP</sequence>
<reference evidence="2 3" key="1">
    <citation type="submission" date="2019-03" db="EMBL/GenBank/DDBJ databases">
        <title>Genomic Encyclopedia of Type Strains, Phase IV (KMG-IV): sequencing the most valuable type-strain genomes for metagenomic binning, comparative biology and taxonomic classification.</title>
        <authorList>
            <person name="Goeker M."/>
        </authorList>
    </citation>
    <scope>NUCLEOTIDE SEQUENCE [LARGE SCALE GENOMIC DNA]</scope>
    <source>
        <strain evidence="2 3">DSM 45934</strain>
    </source>
</reference>
<dbReference type="GO" id="GO:0008703">
    <property type="term" value="F:5-amino-6-(5-phosphoribosylamino)uracil reductase activity"/>
    <property type="evidence" value="ECO:0007669"/>
    <property type="project" value="InterPro"/>
</dbReference>
<dbReference type="Proteomes" id="UP000295680">
    <property type="component" value="Unassembled WGS sequence"/>
</dbReference>
<dbReference type="Pfam" id="PF01872">
    <property type="entry name" value="RibD_C"/>
    <property type="match status" value="1"/>
</dbReference>
<dbReference type="EMBL" id="SLWS01000011">
    <property type="protein sequence ID" value="TCO52954.1"/>
    <property type="molecule type" value="Genomic_DNA"/>
</dbReference>